<dbReference type="AlphaFoldDB" id="A0AAV7HR44"/>
<feature type="compositionally biased region" description="Basic and acidic residues" evidence="1">
    <location>
        <begin position="241"/>
        <end position="255"/>
    </location>
</feature>
<feature type="compositionally biased region" description="Acidic residues" evidence="1">
    <location>
        <begin position="290"/>
        <end position="302"/>
    </location>
</feature>
<dbReference type="Proteomes" id="UP000826195">
    <property type="component" value="Unassembled WGS sequence"/>
</dbReference>
<feature type="compositionally biased region" description="Basic and acidic residues" evidence="1">
    <location>
        <begin position="222"/>
        <end position="233"/>
    </location>
</feature>
<evidence type="ECO:0000313" key="2">
    <source>
        <dbReference type="EMBL" id="KAH0546628.1"/>
    </source>
</evidence>
<protein>
    <submittedName>
        <fullName evidence="2">Uncharacterized protein</fullName>
    </submittedName>
</protein>
<proteinExistence type="predicted"/>
<keyword evidence="3" id="KW-1185">Reference proteome</keyword>
<accession>A0AAV7HR44</accession>
<name>A0AAV7HR44_COTGL</name>
<dbReference type="EMBL" id="JAHXZJ010002237">
    <property type="protein sequence ID" value="KAH0546628.1"/>
    <property type="molecule type" value="Genomic_DNA"/>
</dbReference>
<reference evidence="2 3" key="1">
    <citation type="journal article" date="2021" name="J. Hered.">
        <title>A chromosome-level genome assembly of the parasitoid wasp, Cotesia glomerata (Hymenoptera: Braconidae).</title>
        <authorList>
            <person name="Pinto B.J."/>
            <person name="Weis J.J."/>
            <person name="Gamble T."/>
            <person name="Ode P.J."/>
            <person name="Paul R."/>
            <person name="Zaspel J.M."/>
        </authorList>
    </citation>
    <scope>NUCLEOTIDE SEQUENCE [LARGE SCALE GENOMIC DNA]</scope>
    <source>
        <strain evidence="2">CgM1</strain>
    </source>
</reference>
<evidence type="ECO:0000313" key="3">
    <source>
        <dbReference type="Proteomes" id="UP000826195"/>
    </source>
</evidence>
<feature type="region of interest" description="Disordered" evidence="1">
    <location>
        <begin position="204"/>
        <end position="306"/>
    </location>
</feature>
<organism evidence="2 3">
    <name type="scientific">Cotesia glomerata</name>
    <name type="common">Lepidopteran parasitic wasp</name>
    <name type="synonym">Apanteles glomeratus</name>
    <dbReference type="NCBI Taxonomy" id="32391"/>
    <lineage>
        <taxon>Eukaryota</taxon>
        <taxon>Metazoa</taxon>
        <taxon>Ecdysozoa</taxon>
        <taxon>Arthropoda</taxon>
        <taxon>Hexapoda</taxon>
        <taxon>Insecta</taxon>
        <taxon>Pterygota</taxon>
        <taxon>Neoptera</taxon>
        <taxon>Endopterygota</taxon>
        <taxon>Hymenoptera</taxon>
        <taxon>Apocrita</taxon>
        <taxon>Ichneumonoidea</taxon>
        <taxon>Braconidae</taxon>
        <taxon>Microgastrinae</taxon>
        <taxon>Cotesia</taxon>
    </lineage>
</organism>
<comment type="caution">
    <text evidence="2">The sequence shown here is derived from an EMBL/GenBank/DDBJ whole genome shotgun (WGS) entry which is preliminary data.</text>
</comment>
<sequence length="435" mass="49835">MARRTFRVDTSINEENLNAQIQTLAKELHDALPYFNGEGPNAVKDFELFNGIVRNWLPSIPADNQDFFARRIAQKLYGRAKRLVEHVELGSVEDILLVLGRKLKRGDLYITWQKNLAAAAPKDTENIEDFYYRLSEMFRGIEINAPEADRAVVKRTFEKTAATTLYEYLPDFLRCLCKIRRAETLNDMYLAIENEAYRRPERRRSMRDDGLIPGESLPPSVEFHRRSGQDGNRHYPQMPRPSRDYDDRGNYRELPRTLAYQEYSQGPRTSAPGYYDVPFPDTYEDSRYEDNDDESNESFETDENVHDEIISVEESPDTFASTSSSSGQELLVQQSSSSLSAMSFSTTLPTINDALALLNQSPVAAERRTSDKYLDDKINRVAQSLRKALGVKNDINPEFSYSDADEIINSLRDKFHDDTTSRSTRVQILTLLPSS</sequence>
<evidence type="ECO:0000256" key="1">
    <source>
        <dbReference type="SAM" id="MobiDB-lite"/>
    </source>
</evidence>
<gene>
    <name evidence="2" type="ORF">KQX54_012442</name>
</gene>